<protein>
    <recommendedName>
        <fullName evidence="4">BTB domain-containing protein</fullName>
    </recommendedName>
</protein>
<reference evidence="2 3" key="1">
    <citation type="submission" date="2024-07" db="EMBL/GenBank/DDBJ databases">
        <title>Section-level genome sequencing and comparative genomics of Aspergillus sections Usti and Cavernicolus.</title>
        <authorList>
            <consortium name="Lawrence Berkeley National Laboratory"/>
            <person name="Nybo J.L."/>
            <person name="Vesth T.C."/>
            <person name="Theobald S."/>
            <person name="Frisvad J.C."/>
            <person name="Larsen T.O."/>
            <person name="Kjaerboelling I."/>
            <person name="Rothschild-Mancinelli K."/>
            <person name="Lyhne E.K."/>
            <person name="Kogle M.E."/>
            <person name="Barry K."/>
            <person name="Clum A."/>
            <person name="Na H."/>
            <person name="Ledsgaard L."/>
            <person name="Lin J."/>
            <person name="Lipzen A."/>
            <person name="Kuo A."/>
            <person name="Riley R."/>
            <person name="Mondo S."/>
            <person name="Labutti K."/>
            <person name="Haridas S."/>
            <person name="Pangalinan J."/>
            <person name="Salamov A.A."/>
            <person name="Simmons B.A."/>
            <person name="Magnuson J.K."/>
            <person name="Chen J."/>
            <person name="Drula E."/>
            <person name="Henrissat B."/>
            <person name="Wiebenga A."/>
            <person name="Lubbers R.J."/>
            <person name="Gomes A.C."/>
            <person name="Makela M.R."/>
            <person name="Stajich J."/>
            <person name="Grigoriev I.V."/>
            <person name="Mortensen U.H."/>
            <person name="De Vries R.P."/>
            <person name="Baker S.E."/>
            <person name="Andersen M.R."/>
        </authorList>
    </citation>
    <scope>NUCLEOTIDE SEQUENCE [LARGE SCALE GENOMIC DNA]</scope>
    <source>
        <strain evidence="2 3">CBS 209.92</strain>
    </source>
</reference>
<gene>
    <name evidence="2" type="ORF">BJX66DRAFT_341399</name>
</gene>
<keyword evidence="3" id="KW-1185">Reference proteome</keyword>
<evidence type="ECO:0000256" key="1">
    <source>
        <dbReference type="SAM" id="MobiDB-lite"/>
    </source>
</evidence>
<feature type="compositionally biased region" description="Polar residues" evidence="1">
    <location>
        <begin position="275"/>
        <end position="285"/>
    </location>
</feature>
<accession>A0ABR4FVD7</accession>
<evidence type="ECO:0000313" key="2">
    <source>
        <dbReference type="EMBL" id="KAL2787205.1"/>
    </source>
</evidence>
<name>A0ABR4FVD7_9EURO</name>
<dbReference type="Proteomes" id="UP001610563">
    <property type="component" value="Unassembled WGS sequence"/>
</dbReference>
<proteinExistence type="predicted"/>
<evidence type="ECO:0000313" key="3">
    <source>
        <dbReference type="Proteomes" id="UP001610563"/>
    </source>
</evidence>
<organism evidence="2 3">
    <name type="scientific">Aspergillus keveii</name>
    <dbReference type="NCBI Taxonomy" id="714993"/>
    <lineage>
        <taxon>Eukaryota</taxon>
        <taxon>Fungi</taxon>
        <taxon>Dikarya</taxon>
        <taxon>Ascomycota</taxon>
        <taxon>Pezizomycotina</taxon>
        <taxon>Eurotiomycetes</taxon>
        <taxon>Eurotiomycetidae</taxon>
        <taxon>Eurotiales</taxon>
        <taxon>Aspergillaceae</taxon>
        <taxon>Aspergillus</taxon>
        <taxon>Aspergillus subgen. Nidulantes</taxon>
    </lineage>
</organism>
<feature type="compositionally biased region" description="Basic and acidic residues" evidence="1">
    <location>
        <begin position="247"/>
        <end position="268"/>
    </location>
</feature>
<evidence type="ECO:0008006" key="4">
    <source>
        <dbReference type="Google" id="ProtNLM"/>
    </source>
</evidence>
<feature type="region of interest" description="Disordered" evidence="1">
    <location>
        <begin position="247"/>
        <end position="296"/>
    </location>
</feature>
<feature type="compositionally biased region" description="Acidic residues" evidence="1">
    <location>
        <begin position="286"/>
        <end position="296"/>
    </location>
</feature>
<sequence>MGNQADFNDVLMENVDAWIYYDLVPAGDVTLVVTNVPEDLPRNLKLIKPNILTEPPPPVNTFNSSKASQPKPLYIRASSKHLTLACGYFARMFGSGFSEGMALQSKGSVELKIDHSNGLAFLLLMLIVHCQPRLVPRKLSKQTLTNVAVLVYYYQCHTAVEVFADMWIKAIEKVFRYEPRFKEATKEVVGRWKNTIKARGPPIPTSILDMMNTQRTTFYKGLSTVFIYCIPTSSEVALSKAKKVADIDDNKPHSSGEKTATDLDEKKAAGVSEDGLQTTEATTPNEDIEEEDFGGDIFYDIDPDGDVTFAITHVPAGSPEIWKI</sequence>
<dbReference type="EMBL" id="JBFTWV010000101">
    <property type="protein sequence ID" value="KAL2787205.1"/>
    <property type="molecule type" value="Genomic_DNA"/>
</dbReference>
<comment type="caution">
    <text evidence="2">The sequence shown here is derived from an EMBL/GenBank/DDBJ whole genome shotgun (WGS) entry which is preliminary data.</text>
</comment>